<dbReference type="InterPro" id="IPR016208">
    <property type="entry name" value="Ald_Oxase/xanthine_DH-like"/>
</dbReference>
<dbReference type="SUPFAM" id="SSF56003">
    <property type="entry name" value="Molybdenum cofactor-binding domain"/>
    <property type="match status" value="1"/>
</dbReference>
<name>A0A381ZFV6_9ZZZZ</name>
<dbReference type="Pfam" id="PF01315">
    <property type="entry name" value="Ald_Xan_dh_C"/>
    <property type="match status" value="1"/>
</dbReference>
<organism evidence="4">
    <name type="scientific">marine metagenome</name>
    <dbReference type="NCBI Taxonomy" id="408172"/>
    <lineage>
        <taxon>unclassified sequences</taxon>
        <taxon>metagenomes</taxon>
        <taxon>ecological metagenomes</taxon>
    </lineage>
</organism>
<dbReference type="SMART" id="SM01008">
    <property type="entry name" value="Ald_Xan_dh_C"/>
    <property type="match status" value="1"/>
</dbReference>
<dbReference type="InterPro" id="IPR037165">
    <property type="entry name" value="AldOxase/xan_DH_Mopterin-bd_sf"/>
</dbReference>
<dbReference type="EMBL" id="UINC01021076">
    <property type="protein sequence ID" value="SVA87861.1"/>
    <property type="molecule type" value="Genomic_DNA"/>
</dbReference>
<evidence type="ECO:0000259" key="3">
    <source>
        <dbReference type="SMART" id="SM01008"/>
    </source>
</evidence>
<dbReference type="InterPro" id="IPR046867">
    <property type="entry name" value="AldOxase/xan_DH_MoCoBD2"/>
</dbReference>
<dbReference type="InterPro" id="IPR008274">
    <property type="entry name" value="AldOxase/xan_DH_MoCoBD1"/>
</dbReference>
<dbReference type="AlphaFoldDB" id="A0A381ZFV6"/>
<dbReference type="SUPFAM" id="SSF54665">
    <property type="entry name" value="CO dehydrogenase molybdoprotein N-domain-like"/>
    <property type="match status" value="1"/>
</dbReference>
<dbReference type="GO" id="GO:0005506">
    <property type="term" value="F:iron ion binding"/>
    <property type="evidence" value="ECO:0007669"/>
    <property type="project" value="InterPro"/>
</dbReference>
<dbReference type="Gene3D" id="3.90.1170.50">
    <property type="entry name" value="Aldehyde oxidase/xanthine dehydrogenase, a/b hammerhead"/>
    <property type="match status" value="1"/>
</dbReference>
<dbReference type="InterPro" id="IPR000674">
    <property type="entry name" value="Ald_Oxase/Xan_DH_a/b"/>
</dbReference>
<reference evidence="4" key="1">
    <citation type="submission" date="2018-05" db="EMBL/GenBank/DDBJ databases">
        <authorList>
            <person name="Lanie J.A."/>
            <person name="Ng W.-L."/>
            <person name="Kazmierczak K.M."/>
            <person name="Andrzejewski T.M."/>
            <person name="Davidsen T.M."/>
            <person name="Wayne K.J."/>
            <person name="Tettelin H."/>
            <person name="Glass J.I."/>
            <person name="Rusch D."/>
            <person name="Podicherti R."/>
            <person name="Tsui H.-C.T."/>
            <person name="Winkler M.E."/>
        </authorList>
    </citation>
    <scope>NUCLEOTIDE SEQUENCE</scope>
</reference>
<gene>
    <name evidence="4" type="ORF">METZ01_LOCUS140715</name>
</gene>
<keyword evidence="1" id="KW-0500">Molybdenum</keyword>
<dbReference type="PANTHER" id="PTHR11908">
    <property type="entry name" value="XANTHINE DEHYDROGENASE"/>
    <property type="match status" value="1"/>
</dbReference>
<keyword evidence="2" id="KW-0560">Oxidoreductase</keyword>
<accession>A0A381ZFV6</accession>
<dbReference type="Pfam" id="PF02738">
    <property type="entry name" value="MoCoBD_1"/>
    <property type="match status" value="1"/>
</dbReference>
<sequence length="775" mass="82817">MTKQTTGIGAAVPRREDRRFLTGNGEFTDDIKVANVLSAAVLRAPLPHGEIKTIDISAALSVPGVHLILTAKDLEGEITGPIPSLSRVPPFDIGRLDGSDAADAPQYPLARGRVRYTGEPVAFVVADTFLQAQDAAELINVDYRPLDAIMEVDDALSPNAEKIWPDAPGNISFDWATGDEAATKAAFDAADHIVGLNLKNNRVVINFMEPRSAVASFDSDSGRLTLQAGCQSAHGMQASLMELLDVEADKLHVIAPDTGGGFGARSPVYPEFIVTLIAARKLSRPVKWTSTRSEAFLTDYQARDHQFYGELALNNRGCFLGLRVRADWRHGAYLPGRCIWIMAQYLSQILGGTYRIPTAHLYLRGIVTNTTPMAAYRGIGRLEANYILERLIDQAAHELGLDAAEIRRMNLLRAEDLPWQTPGGALITSGEFLANLDTALAAAGWGDITKRRNQAMNHGRLYGVGLAMYAENDGSTPTEFAEVAVSGDGRITAMVGTQDFGMGHSTMYSQILSEKLGVNMEEIDVVFGDTDKVKRGAGSHGSRSARMGGTAAVMSADKVILQARVEAAEILETAVADIEFADGYFTVAGTDRTVTLYQVAASIESSGRHLAEEADFNAGPEVVSNGVHICELTIEPSDGTIHLEDYCVVADVGTIVNPIIVHGQLHGGVTQGIGQALLEGVAYDPENGQTLTGSFLDYCLPRADDLPNFNISFNEVAETDNLIGAKGAGESATSGAPAAVMNAVADALRHAGAEPVDMPATSEKIWRTLREAGVG</sequence>
<proteinExistence type="predicted"/>
<dbReference type="Pfam" id="PF20256">
    <property type="entry name" value="MoCoBD_2"/>
    <property type="match status" value="1"/>
</dbReference>
<evidence type="ECO:0000256" key="2">
    <source>
        <dbReference type="ARBA" id="ARBA00023002"/>
    </source>
</evidence>
<evidence type="ECO:0000256" key="1">
    <source>
        <dbReference type="ARBA" id="ARBA00022505"/>
    </source>
</evidence>
<dbReference type="GO" id="GO:0016491">
    <property type="term" value="F:oxidoreductase activity"/>
    <property type="evidence" value="ECO:0007669"/>
    <property type="project" value="UniProtKB-KW"/>
</dbReference>
<dbReference type="Gene3D" id="3.30.365.10">
    <property type="entry name" value="Aldehyde oxidase/xanthine dehydrogenase, molybdopterin binding domain"/>
    <property type="match status" value="4"/>
</dbReference>
<protein>
    <recommendedName>
        <fullName evidence="3">Aldehyde oxidase/xanthine dehydrogenase a/b hammerhead domain-containing protein</fullName>
    </recommendedName>
</protein>
<dbReference type="PANTHER" id="PTHR11908:SF132">
    <property type="entry name" value="ALDEHYDE OXIDASE 1-RELATED"/>
    <property type="match status" value="1"/>
</dbReference>
<evidence type="ECO:0000313" key="4">
    <source>
        <dbReference type="EMBL" id="SVA87861.1"/>
    </source>
</evidence>
<dbReference type="InterPro" id="IPR036856">
    <property type="entry name" value="Ald_Oxase/Xan_DH_a/b_sf"/>
</dbReference>
<feature type="domain" description="Aldehyde oxidase/xanthine dehydrogenase a/b hammerhead" evidence="3">
    <location>
        <begin position="22"/>
        <end position="147"/>
    </location>
</feature>